<comment type="similarity">
    <text evidence="2 13">Belongs to the complex I subunit 6 family.</text>
</comment>
<keyword evidence="8 13" id="KW-1133">Transmembrane helix</keyword>
<evidence type="ECO:0000256" key="5">
    <source>
        <dbReference type="ARBA" id="ARBA00022692"/>
    </source>
</evidence>
<accession>A0A4D6YF88</accession>
<dbReference type="AlphaFoldDB" id="A0A4D6YF88"/>
<evidence type="ECO:0000256" key="3">
    <source>
        <dbReference type="ARBA" id="ARBA00019907"/>
    </source>
</evidence>
<gene>
    <name evidence="14" type="ORF">D9V75_00770</name>
</gene>
<evidence type="ECO:0000256" key="8">
    <source>
        <dbReference type="ARBA" id="ARBA00022989"/>
    </source>
</evidence>
<evidence type="ECO:0000256" key="9">
    <source>
        <dbReference type="ARBA" id="ARBA00023027"/>
    </source>
</evidence>
<keyword evidence="4 13" id="KW-1003">Cell membrane</keyword>
<evidence type="ECO:0000256" key="6">
    <source>
        <dbReference type="ARBA" id="ARBA00022719"/>
    </source>
</evidence>
<feature type="transmembrane region" description="Helical" evidence="13">
    <location>
        <begin position="6"/>
        <end position="21"/>
    </location>
</feature>
<keyword evidence="9 13" id="KW-0520">NAD</keyword>
<organism evidence="14 15">
    <name type="scientific">Buchnera aphidicola</name>
    <name type="common">Muscaphis stroyani</name>
    <dbReference type="NCBI Taxonomy" id="1241869"/>
    <lineage>
        <taxon>Bacteria</taxon>
        <taxon>Pseudomonadati</taxon>
        <taxon>Pseudomonadota</taxon>
        <taxon>Gammaproteobacteria</taxon>
        <taxon>Enterobacterales</taxon>
        <taxon>Erwiniaceae</taxon>
        <taxon>Buchnera</taxon>
    </lineage>
</organism>
<name>A0A4D6YF88_9GAMM</name>
<dbReference type="GO" id="GO:0048038">
    <property type="term" value="F:quinone binding"/>
    <property type="evidence" value="ECO:0007669"/>
    <property type="project" value="UniProtKB-UniRule"/>
</dbReference>
<evidence type="ECO:0000256" key="11">
    <source>
        <dbReference type="ARBA" id="ARBA00025811"/>
    </source>
</evidence>
<keyword evidence="5 13" id="KW-0812">Transmembrane</keyword>
<dbReference type="InterPro" id="IPR042106">
    <property type="entry name" value="Nuo/plastoQ_OxRdtase_6_NuoJ"/>
</dbReference>
<feature type="transmembrane region" description="Helical" evidence="13">
    <location>
        <begin position="88"/>
        <end position="114"/>
    </location>
</feature>
<keyword evidence="7" id="KW-1278">Translocase</keyword>
<evidence type="ECO:0000256" key="12">
    <source>
        <dbReference type="ARBA" id="ARBA00047712"/>
    </source>
</evidence>
<dbReference type="NCBIfam" id="NF005162">
    <property type="entry name" value="PRK06638.1-1"/>
    <property type="match status" value="1"/>
</dbReference>
<evidence type="ECO:0000313" key="15">
    <source>
        <dbReference type="Proteomes" id="UP000298673"/>
    </source>
</evidence>
<comment type="subunit">
    <text evidence="11">Composed of 13 different subunits. Subunits NuoA, H, J, K, L, M, N constitute the membrane sector of the complex.</text>
</comment>
<dbReference type="GO" id="GO:0016491">
    <property type="term" value="F:oxidoreductase activity"/>
    <property type="evidence" value="ECO:0007669"/>
    <property type="project" value="UniProtKB-KW"/>
</dbReference>
<keyword evidence="6 13" id="KW-0874">Quinone</keyword>
<dbReference type="EC" id="7.1.1.-" evidence="13"/>
<reference evidence="14 15" key="2">
    <citation type="submission" date="2019-05" db="EMBL/GenBank/DDBJ databases">
        <title>Genome evolution of the obligate endosymbiont Buchnera aphidicola.</title>
        <authorList>
            <person name="Moran N.A."/>
        </authorList>
    </citation>
    <scope>NUCLEOTIDE SEQUENCE [LARGE SCALE GENOMIC DNA]</scope>
    <source>
        <strain evidence="14 15">Mst</strain>
    </source>
</reference>
<protein>
    <recommendedName>
        <fullName evidence="3 13">NADH-quinone oxidoreductase subunit J</fullName>
        <ecNumber evidence="13">7.1.1.-</ecNumber>
    </recommendedName>
</protein>
<evidence type="ECO:0000256" key="2">
    <source>
        <dbReference type="ARBA" id="ARBA00005698"/>
    </source>
</evidence>
<dbReference type="FunFam" id="1.20.120.1200:FF:000001">
    <property type="entry name" value="NADH-quinone oxidoreductase subunit J"/>
    <property type="match status" value="1"/>
</dbReference>
<dbReference type="RefSeq" id="WP_158343323.1">
    <property type="nucleotide sequence ID" value="NZ_CP034861.1"/>
</dbReference>
<evidence type="ECO:0000256" key="10">
    <source>
        <dbReference type="ARBA" id="ARBA00023136"/>
    </source>
</evidence>
<feature type="transmembrane region" description="Helical" evidence="13">
    <location>
        <begin position="28"/>
        <end position="50"/>
    </location>
</feature>
<evidence type="ECO:0000256" key="7">
    <source>
        <dbReference type="ARBA" id="ARBA00022967"/>
    </source>
</evidence>
<proteinExistence type="inferred from homology"/>
<evidence type="ECO:0000256" key="13">
    <source>
        <dbReference type="RuleBase" id="RU004429"/>
    </source>
</evidence>
<keyword evidence="14" id="KW-0560">Oxidoreductase</keyword>
<comment type="catalytic activity">
    <reaction evidence="12 13">
        <text>a quinone + NADH + 5 H(+)(in) = a quinol + NAD(+) + 4 H(+)(out)</text>
        <dbReference type="Rhea" id="RHEA:57888"/>
        <dbReference type="ChEBI" id="CHEBI:15378"/>
        <dbReference type="ChEBI" id="CHEBI:24646"/>
        <dbReference type="ChEBI" id="CHEBI:57540"/>
        <dbReference type="ChEBI" id="CHEBI:57945"/>
        <dbReference type="ChEBI" id="CHEBI:132124"/>
    </reaction>
</comment>
<sequence length="161" mass="17967">MEFCFYTFGILSIISTIFVVFQKNIVPALVYLIISFLSISAVFFTIGAFFAGALQIIIYAGAIMVLFVFFIMMLNLSDKDASKEKKYLNSTFWIGPSILSIILLCSMTYALSFFQNKNIDACLITAKSVGKNLFGPYALLVELFSMLLLSSLIVVFHIGKK</sequence>
<dbReference type="Pfam" id="PF00499">
    <property type="entry name" value="Oxidored_q3"/>
    <property type="match status" value="1"/>
</dbReference>
<dbReference type="Gene3D" id="1.20.120.1200">
    <property type="entry name" value="NADH-ubiquinone/plastoquinone oxidoreductase chain 6, subunit NuoJ"/>
    <property type="match status" value="1"/>
</dbReference>
<dbReference type="GO" id="GO:0008137">
    <property type="term" value="F:NADH dehydrogenase (ubiquinone) activity"/>
    <property type="evidence" value="ECO:0007669"/>
    <property type="project" value="UniProtKB-UniRule"/>
</dbReference>
<dbReference type="Proteomes" id="UP000298673">
    <property type="component" value="Chromosome"/>
</dbReference>
<evidence type="ECO:0000256" key="1">
    <source>
        <dbReference type="ARBA" id="ARBA00004651"/>
    </source>
</evidence>
<evidence type="ECO:0000256" key="4">
    <source>
        <dbReference type="ARBA" id="ARBA00022475"/>
    </source>
</evidence>
<feature type="transmembrane region" description="Helical" evidence="13">
    <location>
        <begin position="134"/>
        <end position="158"/>
    </location>
</feature>
<dbReference type="PANTHER" id="PTHR33269">
    <property type="entry name" value="NADH-UBIQUINONE OXIDOREDUCTASE CHAIN 6"/>
    <property type="match status" value="1"/>
</dbReference>
<dbReference type="PANTHER" id="PTHR33269:SF17">
    <property type="entry name" value="NADH-UBIQUINONE OXIDOREDUCTASE CHAIN 6"/>
    <property type="match status" value="1"/>
</dbReference>
<dbReference type="OrthoDB" id="9790848at2"/>
<comment type="function">
    <text evidence="13">NDH-1 shuttles electrons from NADH, via FMN and iron-sulfur (Fe-S) centers, to quinones in the respiratory chain. Couples the redox reaction to proton translocation (for every two electrons transferred, four hydrogen ions are translocated across the cytoplasmic membrane), and thus conserves the redox energy in a proton gradient.</text>
</comment>
<comment type="subcellular location">
    <subcellularLocation>
        <location evidence="1 13">Cell membrane</location>
        <topology evidence="1 13">Multi-pass membrane protein</topology>
    </subcellularLocation>
</comment>
<dbReference type="EMBL" id="CP034861">
    <property type="protein sequence ID" value="QCI24260.1"/>
    <property type="molecule type" value="Genomic_DNA"/>
</dbReference>
<dbReference type="InterPro" id="IPR001457">
    <property type="entry name" value="NADH_UbQ/plastoQ_OxRdtase_su6"/>
</dbReference>
<keyword evidence="10 13" id="KW-0472">Membrane</keyword>
<reference evidence="14 15" key="1">
    <citation type="submission" date="2018-12" db="EMBL/GenBank/DDBJ databases">
        <authorList>
            <person name="Chong R.A."/>
        </authorList>
    </citation>
    <scope>NUCLEOTIDE SEQUENCE [LARGE SCALE GENOMIC DNA]</scope>
    <source>
        <strain evidence="14 15">Mst</strain>
    </source>
</reference>
<feature type="transmembrane region" description="Helical" evidence="13">
    <location>
        <begin position="56"/>
        <end position="76"/>
    </location>
</feature>
<dbReference type="GO" id="GO:0005886">
    <property type="term" value="C:plasma membrane"/>
    <property type="evidence" value="ECO:0007669"/>
    <property type="project" value="UniProtKB-SubCell"/>
</dbReference>
<evidence type="ECO:0000313" key="14">
    <source>
        <dbReference type="EMBL" id="QCI24260.1"/>
    </source>
</evidence>